<reference evidence="3 4" key="1">
    <citation type="submission" date="2020-09" db="EMBL/GenBank/DDBJ databases">
        <title>De no assembly of potato wild relative species, Solanum commersonii.</title>
        <authorList>
            <person name="Cho K."/>
        </authorList>
    </citation>
    <scope>NUCLEOTIDE SEQUENCE [LARGE SCALE GENOMIC DNA]</scope>
    <source>
        <strain evidence="3">LZ3.2</strain>
        <tissue evidence="3">Leaf</tissue>
    </source>
</reference>
<sequence>MVSSVERIARKITIKSDSLYLENIIGDDNRFTLFGVGSTFNANILERSCSCEKYDLVKIQCAHAMIVCEGPA</sequence>
<feature type="domain" description="SWIM-type" evidence="2">
    <location>
        <begin position="34"/>
        <end position="72"/>
    </location>
</feature>
<evidence type="ECO:0000313" key="4">
    <source>
        <dbReference type="Proteomes" id="UP000824120"/>
    </source>
</evidence>
<proteinExistence type="predicted"/>
<dbReference type="InterPro" id="IPR007527">
    <property type="entry name" value="Znf_SWIM"/>
</dbReference>
<dbReference type="EMBL" id="JACXVP010000009">
    <property type="protein sequence ID" value="KAG5584935.1"/>
    <property type="molecule type" value="Genomic_DNA"/>
</dbReference>
<evidence type="ECO:0000313" key="3">
    <source>
        <dbReference type="EMBL" id="KAG5584935.1"/>
    </source>
</evidence>
<dbReference type="Pfam" id="PF04434">
    <property type="entry name" value="SWIM"/>
    <property type="match status" value="1"/>
</dbReference>
<dbReference type="PROSITE" id="PS50966">
    <property type="entry name" value="ZF_SWIM"/>
    <property type="match status" value="1"/>
</dbReference>
<keyword evidence="1" id="KW-0862">Zinc</keyword>
<name>A0A9J5XBE7_SOLCO</name>
<accession>A0A9J5XBE7</accession>
<dbReference type="OrthoDB" id="1293559at2759"/>
<protein>
    <recommendedName>
        <fullName evidence="2">SWIM-type domain-containing protein</fullName>
    </recommendedName>
</protein>
<keyword evidence="1" id="KW-0863">Zinc-finger</keyword>
<evidence type="ECO:0000259" key="2">
    <source>
        <dbReference type="PROSITE" id="PS50966"/>
    </source>
</evidence>
<dbReference type="GO" id="GO:0008270">
    <property type="term" value="F:zinc ion binding"/>
    <property type="evidence" value="ECO:0007669"/>
    <property type="project" value="UniProtKB-KW"/>
</dbReference>
<gene>
    <name evidence="3" type="ORF">H5410_045369</name>
</gene>
<dbReference type="Proteomes" id="UP000824120">
    <property type="component" value="Chromosome 9"/>
</dbReference>
<evidence type="ECO:0000256" key="1">
    <source>
        <dbReference type="PROSITE-ProRule" id="PRU00325"/>
    </source>
</evidence>
<keyword evidence="4" id="KW-1185">Reference proteome</keyword>
<dbReference type="AlphaFoldDB" id="A0A9J5XBE7"/>
<comment type="caution">
    <text evidence="3">The sequence shown here is derived from an EMBL/GenBank/DDBJ whole genome shotgun (WGS) entry which is preliminary data.</text>
</comment>
<organism evidence="3 4">
    <name type="scientific">Solanum commersonii</name>
    <name type="common">Commerson's wild potato</name>
    <name type="synonym">Commerson's nightshade</name>
    <dbReference type="NCBI Taxonomy" id="4109"/>
    <lineage>
        <taxon>Eukaryota</taxon>
        <taxon>Viridiplantae</taxon>
        <taxon>Streptophyta</taxon>
        <taxon>Embryophyta</taxon>
        <taxon>Tracheophyta</taxon>
        <taxon>Spermatophyta</taxon>
        <taxon>Magnoliopsida</taxon>
        <taxon>eudicotyledons</taxon>
        <taxon>Gunneridae</taxon>
        <taxon>Pentapetalae</taxon>
        <taxon>asterids</taxon>
        <taxon>lamiids</taxon>
        <taxon>Solanales</taxon>
        <taxon>Solanaceae</taxon>
        <taxon>Solanoideae</taxon>
        <taxon>Solaneae</taxon>
        <taxon>Solanum</taxon>
    </lineage>
</organism>
<keyword evidence="1" id="KW-0479">Metal-binding</keyword>